<evidence type="ECO:0000256" key="6">
    <source>
        <dbReference type="ARBA" id="ARBA00023136"/>
    </source>
</evidence>
<dbReference type="Pfam" id="PF00083">
    <property type="entry name" value="Sugar_tr"/>
    <property type="match status" value="1"/>
</dbReference>
<evidence type="ECO:0000256" key="7">
    <source>
        <dbReference type="SAM" id="MobiDB-lite"/>
    </source>
</evidence>
<feature type="transmembrane region" description="Helical" evidence="8">
    <location>
        <begin position="364"/>
        <end position="383"/>
    </location>
</feature>
<sequence>MSTSGTEITGSGMDGLPGHGGSSGAAHDSVWRTTTEQSEAARIVAEVEALPLTPLHRLARVIVGSATFFDGFDVLAIAAAMPVLIKLWSLSPEQVGLIISIGYLGQLIGSLCFSHLADKFGRLRCASLSVALFALGSLACAFAGSPMSLMAYRFIQGLGLGGELPVAATYINELAKSEHRGRFVLFYELIFPIGLFAASLAGMWVVPHLGWQTMFFLGALPALIALCMRRFLPESPRWLASKGRFHEADAALERFRKYARAAGANGQPASLETRHKTVARQEPPATWQSLFRPPLLRRTFVLVSLWFAGGFVTAGVTSWMPTIYREVFHIDLATALKYGTYTSLAGIVGSAMCALAIDRFGRRLWMTMTWICAGFAMLAPVLFAPMTPATTAFCMSLAFGFTAAAFIGCYVYTPELYPTGIRTFGVGVSSAMLRLASIICPSMIGWFVARGSLSTSYVVIAGVAFAAALAVGLFGEETTGRTLEDASSTPQ</sequence>
<comment type="subcellular location">
    <subcellularLocation>
        <location evidence="1">Membrane</location>
        <topology evidence="1">Multi-pass membrane protein</topology>
    </subcellularLocation>
</comment>
<proteinExistence type="inferred from homology"/>
<evidence type="ECO:0000256" key="8">
    <source>
        <dbReference type="SAM" id="Phobius"/>
    </source>
</evidence>
<feature type="transmembrane region" description="Helical" evidence="8">
    <location>
        <begin position="61"/>
        <end position="83"/>
    </location>
</feature>
<dbReference type="CDD" id="cd17316">
    <property type="entry name" value="MFS_SV2_like"/>
    <property type="match status" value="1"/>
</dbReference>
<dbReference type="InterPro" id="IPR020846">
    <property type="entry name" value="MFS_dom"/>
</dbReference>
<dbReference type="Gene3D" id="1.20.1250.20">
    <property type="entry name" value="MFS general substrate transporter like domains"/>
    <property type="match status" value="1"/>
</dbReference>
<evidence type="ECO:0000256" key="5">
    <source>
        <dbReference type="ARBA" id="ARBA00022989"/>
    </source>
</evidence>
<feature type="domain" description="Major facilitator superfamily (MFS) profile" evidence="9">
    <location>
        <begin position="59"/>
        <end position="479"/>
    </location>
</feature>
<dbReference type="SUPFAM" id="SSF103473">
    <property type="entry name" value="MFS general substrate transporter"/>
    <property type="match status" value="1"/>
</dbReference>
<feature type="transmembrane region" description="Helical" evidence="8">
    <location>
        <begin position="211"/>
        <end position="232"/>
    </location>
</feature>
<evidence type="ECO:0000313" key="10">
    <source>
        <dbReference type="EMBL" id="CAG2139688.1"/>
    </source>
</evidence>
<evidence type="ECO:0000256" key="1">
    <source>
        <dbReference type="ARBA" id="ARBA00004141"/>
    </source>
</evidence>
<keyword evidence="4 8" id="KW-0812">Transmembrane</keyword>
<evidence type="ECO:0000256" key="4">
    <source>
        <dbReference type="ARBA" id="ARBA00022692"/>
    </source>
</evidence>
<feature type="transmembrane region" description="Helical" evidence="8">
    <location>
        <begin position="340"/>
        <end position="357"/>
    </location>
</feature>
<reference evidence="10 11" key="1">
    <citation type="submission" date="2021-03" db="EMBL/GenBank/DDBJ databases">
        <authorList>
            <person name="Peeters C."/>
        </authorList>
    </citation>
    <scope>NUCLEOTIDE SEQUENCE [LARGE SCALE GENOMIC DNA]</scope>
    <source>
        <strain evidence="10 11">LMG 26411</strain>
    </source>
</reference>
<feature type="transmembrane region" description="Helical" evidence="8">
    <location>
        <begin position="95"/>
        <end position="113"/>
    </location>
</feature>
<feature type="transmembrane region" description="Helical" evidence="8">
    <location>
        <begin position="455"/>
        <end position="474"/>
    </location>
</feature>
<keyword evidence="5 8" id="KW-1133">Transmembrane helix</keyword>
<feature type="compositionally biased region" description="Gly residues" evidence="7">
    <location>
        <begin position="12"/>
        <end position="23"/>
    </location>
</feature>
<evidence type="ECO:0000259" key="9">
    <source>
        <dbReference type="PROSITE" id="PS50850"/>
    </source>
</evidence>
<keyword evidence="11" id="KW-1185">Reference proteome</keyword>
<feature type="transmembrane region" description="Helical" evidence="8">
    <location>
        <begin position="150"/>
        <end position="171"/>
    </location>
</feature>
<feature type="region of interest" description="Disordered" evidence="7">
    <location>
        <begin position="1"/>
        <end position="31"/>
    </location>
</feature>
<dbReference type="Proteomes" id="UP000672657">
    <property type="component" value="Unassembled WGS sequence"/>
</dbReference>
<dbReference type="InterPro" id="IPR005828">
    <property type="entry name" value="MFS_sugar_transport-like"/>
</dbReference>
<accession>A0ABM8TE46</accession>
<dbReference type="InterPro" id="IPR036259">
    <property type="entry name" value="MFS_trans_sf"/>
</dbReference>
<comment type="similarity">
    <text evidence="2">Belongs to the major facilitator superfamily. Sugar transporter (TC 2.A.1.1) family.</text>
</comment>
<feature type="transmembrane region" description="Helical" evidence="8">
    <location>
        <begin position="300"/>
        <end position="320"/>
    </location>
</feature>
<gene>
    <name evidence="10" type="primary">naiP_1</name>
    <name evidence="10" type="ORF">LMG26411_01745</name>
</gene>
<comment type="caution">
    <text evidence="10">The sequence shown here is derived from an EMBL/GenBank/DDBJ whole genome shotgun (WGS) entry which is preliminary data.</text>
</comment>
<evidence type="ECO:0000256" key="2">
    <source>
        <dbReference type="ARBA" id="ARBA00010992"/>
    </source>
</evidence>
<feature type="transmembrane region" description="Helical" evidence="8">
    <location>
        <begin position="424"/>
        <end position="449"/>
    </location>
</feature>
<keyword evidence="6 8" id="KW-0472">Membrane</keyword>
<dbReference type="EMBL" id="CAJPVI010000008">
    <property type="protein sequence ID" value="CAG2139688.1"/>
    <property type="molecule type" value="Genomic_DNA"/>
</dbReference>
<dbReference type="PANTHER" id="PTHR23511:SF34">
    <property type="entry name" value="SYNAPTIC VESICLE GLYCOPROTEIN 2"/>
    <property type="match status" value="1"/>
</dbReference>
<protein>
    <submittedName>
        <fullName evidence="10">Niacin/nicotinamide transporter NaiP</fullName>
    </submittedName>
</protein>
<dbReference type="PROSITE" id="PS00217">
    <property type="entry name" value="SUGAR_TRANSPORT_2"/>
    <property type="match status" value="1"/>
</dbReference>
<dbReference type="InterPro" id="IPR005829">
    <property type="entry name" value="Sugar_transporter_CS"/>
</dbReference>
<feature type="transmembrane region" description="Helical" evidence="8">
    <location>
        <begin position="183"/>
        <end position="205"/>
    </location>
</feature>
<keyword evidence="3" id="KW-0813">Transport</keyword>
<dbReference type="PANTHER" id="PTHR23511">
    <property type="entry name" value="SYNAPTIC VESICLE GLYCOPROTEIN 2"/>
    <property type="match status" value="1"/>
</dbReference>
<feature type="transmembrane region" description="Helical" evidence="8">
    <location>
        <begin position="389"/>
        <end position="412"/>
    </location>
</feature>
<name>A0ABM8TE46_9BURK</name>
<evidence type="ECO:0000256" key="3">
    <source>
        <dbReference type="ARBA" id="ARBA00022448"/>
    </source>
</evidence>
<feature type="transmembrane region" description="Helical" evidence="8">
    <location>
        <begin position="125"/>
        <end position="144"/>
    </location>
</feature>
<organism evidence="10 11">
    <name type="scientific">Cupriavidus numazuensis</name>
    <dbReference type="NCBI Taxonomy" id="221992"/>
    <lineage>
        <taxon>Bacteria</taxon>
        <taxon>Pseudomonadati</taxon>
        <taxon>Pseudomonadota</taxon>
        <taxon>Betaproteobacteria</taxon>
        <taxon>Burkholderiales</taxon>
        <taxon>Burkholderiaceae</taxon>
        <taxon>Cupriavidus</taxon>
    </lineage>
</organism>
<evidence type="ECO:0000313" key="11">
    <source>
        <dbReference type="Proteomes" id="UP000672657"/>
    </source>
</evidence>
<dbReference type="PROSITE" id="PS50850">
    <property type="entry name" value="MFS"/>
    <property type="match status" value="1"/>
</dbReference>